<dbReference type="GO" id="GO:0005576">
    <property type="term" value="C:extracellular region"/>
    <property type="evidence" value="ECO:0007669"/>
    <property type="project" value="UniProtKB-SubCell"/>
</dbReference>
<dbReference type="SUPFAM" id="SSF50814">
    <property type="entry name" value="Lipocalins"/>
    <property type="match status" value="1"/>
</dbReference>
<dbReference type="Gene3D" id="2.40.128.20">
    <property type="match status" value="1"/>
</dbReference>
<proteinExistence type="predicted"/>
<sequence>MIRTSCPDCLVSYSNFTLGENVYHNLQLLSRRTEVSAEEKEEFKKQVECLNLPQVTFVDSKTGLCPDPFTSPNSESIDVTKNLENFEFSQMAKILTSSKAVEKLTDLVTSQLLAQGKHRDPLRLDSAVSVCDCRWCGEGGSTVTCAETKRRQEGFLGSNVRIGV</sequence>
<keyword evidence="2" id="KW-0964">Secreted</keyword>
<dbReference type="PANTHER" id="PTHR11967">
    <property type="entry name" value="ALPHA-1-ACID GLYCOPROTEIN"/>
    <property type="match status" value="1"/>
</dbReference>
<evidence type="ECO:0000256" key="1">
    <source>
        <dbReference type="ARBA" id="ARBA00004613"/>
    </source>
</evidence>
<dbReference type="Proteomes" id="UP000646548">
    <property type="component" value="Unassembled WGS sequence"/>
</dbReference>
<gene>
    <name evidence="5" type="ORF">FQA47_003230</name>
</gene>
<reference evidence="5" key="1">
    <citation type="journal article" name="BMC Genomics">
        <title>Long-read sequencing and de novo genome assembly of marine medaka (Oryzias melastigma).</title>
        <authorList>
            <person name="Liang P."/>
            <person name="Saqib H.S.A."/>
            <person name="Ni X."/>
            <person name="Shen Y."/>
        </authorList>
    </citation>
    <scope>NUCLEOTIDE SEQUENCE</scope>
    <source>
        <strain evidence="5">Bigg-433</strain>
    </source>
</reference>
<keyword evidence="3" id="KW-0732">Signal</keyword>
<accession>A0A834FPH0</accession>
<organism evidence="5 6">
    <name type="scientific">Oryzias melastigma</name>
    <name type="common">Marine medaka</name>
    <dbReference type="NCBI Taxonomy" id="30732"/>
    <lineage>
        <taxon>Eukaryota</taxon>
        <taxon>Metazoa</taxon>
        <taxon>Chordata</taxon>
        <taxon>Craniata</taxon>
        <taxon>Vertebrata</taxon>
        <taxon>Euteleostomi</taxon>
        <taxon>Actinopterygii</taxon>
        <taxon>Neopterygii</taxon>
        <taxon>Teleostei</taxon>
        <taxon>Neoteleostei</taxon>
        <taxon>Acanthomorphata</taxon>
        <taxon>Ovalentaria</taxon>
        <taxon>Atherinomorphae</taxon>
        <taxon>Beloniformes</taxon>
        <taxon>Adrianichthyidae</taxon>
        <taxon>Oryziinae</taxon>
        <taxon>Oryzias</taxon>
    </lineage>
</organism>
<name>A0A834FPH0_ORYME</name>
<evidence type="ECO:0000313" key="5">
    <source>
        <dbReference type="EMBL" id="KAF6737993.1"/>
    </source>
</evidence>
<comment type="subcellular location">
    <subcellularLocation>
        <location evidence="1">Secreted</location>
    </subcellularLocation>
</comment>
<evidence type="ECO:0000256" key="4">
    <source>
        <dbReference type="ARBA" id="ARBA00023180"/>
    </source>
</evidence>
<protein>
    <submittedName>
        <fullName evidence="5">Uncharacterized protein</fullName>
    </submittedName>
</protein>
<dbReference type="InterPro" id="IPR012674">
    <property type="entry name" value="Calycin"/>
</dbReference>
<dbReference type="PANTHER" id="PTHR11967:SF2">
    <property type="entry name" value="ALPHA-1-ACID GLYCOPROTEIN 1"/>
    <property type="match status" value="1"/>
</dbReference>
<comment type="caution">
    <text evidence="5">The sequence shown here is derived from an EMBL/GenBank/DDBJ whole genome shotgun (WGS) entry which is preliminary data.</text>
</comment>
<dbReference type="EMBL" id="WKFB01000042">
    <property type="protein sequence ID" value="KAF6737993.1"/>
    <property type="molecule type" value="Genomic_DNA"/>
</dbReference>
<keyword evidence="4" id="KW-0325">Glycoprotein</keyword>
<evidence type="ECO:0000313" key="6">
    <source>
        <dbReference type="Proteomes" id="UP000646548"/>
    </source>
</evidence>
<evidence type="ECO:0000256" key="3">
    <source>
        <dbReference type="ARBA" id="ARBA00022729"/>
    </source>
</evidence>
<evidence type="ECO:0000256" key="2">
    <source>
        <dbReference type="ARBA" id="ARBA00022525"/>
    </source>
</evidence>
<dbReference type="AlphaFoldDB" id="A0A834FPH0"/>